<feature type="domain" description="Rho-GAP" evidence="8">
    <location>
        <begin position="503"/>
        <end position="685"/>
    </location>
</feature>
<dbReference type="Proteomes" id="UP000077315">
    <property type="component" value="Unassembled WGS sequence"/>
</dbReference>
<dbReference type="CDD" id="cd00821">
    <property type="entry name" value="PH"/>
    <property type="match status" value="1"/>
</dbReference>
<evidence type="ECO:0000313" key="9">
    <source>
        <dbReference type="EMBL" id="OAD66080.1"/>
    </source>
</evidence>
<accession>A0A163CWC5</accession>
<feature type="compositionally biased region" description="Polar residues" evidence="4">
    <location>
        <begin position="179"/>
        <end position="194"/>
    </location>
</feature>
<dbReference type="Pfam" id="PF00620">
    <property type="entry name" value="RhoGAP"/>
    <property type="match status" value="1"/>
</dbReference>
<dbReference type="PANTHER" id="PTHR23176:SF129">
    <property type="entry name" value="RHO GTPASE ACTIVATING PROTEIN AT 16F, ISOFORM E-RELATED"/>
    <property type="match status" value="1"/>
</dbReference>
<feature type="domain" description="PH" evidence="6">
    <location>
        <begin position="288"/>
        <end position="400"/>
    </location>
</feature>
<dbReference type="InParanoid" id="A0A163CWC5"/>
<evidence type="ECO:0000256" key="4">
    <source>
        <dbReference type="SAM" id="MobiDB-lite"/>
    </source>
</evidence>
<dbReference type="Gene3D" id="2.30.30.40">
    <property type="entry name" value="SH3 Domains"/>
    <property type="match status" value="1"/>
</dbReference>
<dbReference type="AlphaFoldDB" id="A0A163CWC5"/>
<name>A0A163CWC5_PHYB8</name>
<feature type="domain" description="SH3" evidence="5">
    <location>
        <begin position="1"/>
        <end position="59"/>
    </location>
</feature>
<evidence type="ECO:0000256" key="2">
    <source>
        <dbReference type="ARBA" id="ARBA00022468"/>
    </source>
</evidence>
<feature type="region of interest" description="Disordered" evidence="4">
    <location>
        <begin position="179"/>
        <end position="198"/>
    </location>
</feature>
<evidence type="ECO:0000259" key="5">
    <source>
        <dbReference type="PROSITE" id="PS50002"/>
    </source>
</evidence>
<dbReference type="PROSITE" id="PS50020">
    <property type="entry name" value="WW_DOMAIN_2"/>
    <property type="match status" value="1"/>
</dbReference>
<dbReference type="Pfam" id="PF00169">
    <property type="entry name" value="PH"/>
    <property type="match status" value="1"/>
</dbReference>
<dbReference type="Gene3D" id="1.10.555.10">
    <property type="entry name" value="Rho GTPase activation protein"/>
    <property type="match status" value="1"/>
</dbReference>
<keyword evidence="1 3" id="KW-0728">SH3 domain</keyword>
<dbReference type="SMART" id="SM00456">
    <property type="entry name" value="WW"/>
    <property type="match status" value="1"/>
</dbReference>
<dbReference type="PROSITE" id="PS50238">
    <property type="entry name" value="RHOGAP"/>
    <property type="match status" value="1"/>
</dbReference>
<dbReference type="PRINTS" id="PR00452">
    <property type="entry name" value="SH3DOMAIN"/>
</dbReference>
<dbReference type="InterPro" id="IPR001202">
    <property type="entry name" value="WW_dom"/>
</dbReference>
<protein>
    <submittedName>
        <fullName evidence="9">Uncharacterized protein</fullName>
    </submittedName>
</protein>
<dbReference type="Gene3D" id="2.30.29.30">
    <property type="entry name" value="Pleckstrin-homology domain (PH domain)/Phosphotyrosine-binding domain (PTB)"/>
    <property type="match status" value="1"/>
</dbReference>
<feature type="domain" description="WW" evidence="7">
    <location>
        <begin position="193"/>
        <end position="226"/>
    </location>
</feature>
<dbReference type="PROSITE" id="PS01159">
    <property type="entry name" value="WW_DOMAIN_1"/>
    <property type="match status" value="1"/>
</dbReference>
<dbReference type="PROSITE" id="PS50002">
    <property type="entry name" value="SH3"/>
    <property type="match status" value="1"/>
</dbReference>
<evidence type="ECO:0000259" key="8">
    <source>
        <dbReference type="PROSITE" id="PS50238"/>
    </source>
</evidence>
<dbReference type="OrthoDB" id="79452at2759"/>
<dbReference type="STRING" id="763407.A0A163CWC5"/>
<dbReference type="SUPFAM" id="SSF50044">
    <property type="entry name" value="SH3-domain"/>
    <property type="match status" value="1"/>
</dbReference>
<dbReference type="EMBL" id="KV441006">
    <property type="protein sequence ID" value="OAD66080.1"/>
    <property type="molecule type" value="Genomic_DNA"/>
</dbReference>
<dbReference type="InterPro" id="IPR011993">
    <property type="entry name" value="PH-like_dom_sf"/>
</dbReference>
<gene>
    <name evidence="9" type="ORF">PHYBLDRAFT_189420</name>
</gene>
<evidence type="ECO:0000256" key="1">
    <source>
        <dbReference type="ARBA" id="ARBA00022443"/>
    </source>
</evidence>
<dbReference type="SMART" id="SM00233">
    <property type="entry name" value="PH"/>
    <property type="match status" value="1"/>
</dbReference>
<evidence type="ECO:0000313" key="10">
    <source>
        <dbReference type="Proteomes" id="UP000077315"/>
    </source>
</evidence>
<dbReference type="CDD" id="cd00201">
    <property type="entry name" value="WW"/>
    <property type="match status" value="1"/>
</dbReference>
<dbReference type="InterPro" id="IPR001849">
    <property type="entry name" value="PH_domain"/>
</dbReference>
<reference evidence="10" key="1">
    <citation type="submission" date="2015-06" db="EMBL/GenBank/DDBJ databases">
        <title>Expansion of signal transduction pathways in fungi by whole-genome duplication.</title>
        <authorList>
            <consortium name="DOE Joint Genome Institute"/>
            <person name="Corrochano L.M."/>
            <person name="Kuo A."/>
            <person name="Marcet-Houben M."/>
            <person name="Polaino S."/>
            <person name="Salamov A."/>
            <person name="Villalobos J.M."/>
            <person name="Alvarez M.I."/>
            <person name="Avalos J."/>
            <person name="Benito E.P."/>
            <person name="Benoit I."/>
            <person name="Burger G."/>
            <person name="Camino L.P."/>
            <person name="Canovas D."/>
            <person name="Cerda-Olmedo E."/>
            <person name="Cheng J.-F."/>
            <person name="Dominguez A."/>
            <person name="Elias M."/>
            <person name="Eslava A.P."/>
            <person name="Glaser F."/>
            <person name="Grimwood J."/>
            <person name="Gutierrez G."/>
            <person name="Heitman J."/>
            <person name="Henrissat B."/>
            <person name="Iturriaga E.A."/>
            <person name="Lang B.F."/>
            <person name="Lavin J.L."/>
            <person name="Lee S."/>
            <person name="Li W."/>
            <person name="Lindquist E."/>
            <person name="Lopez-Garcia S."/>
            <person name="Luque E.M."/>
            <person name="Marcos A.T."/>
            <person name="Martin J."/>
            <person name="McCluskey K."/>
            <person name="Medina H.R."/>
            <person name="Miralles-Duran A."/>
            <person name="Miyazaki A."/>
            <person name="Munoz-Torres E."/>
            <person name="Oguiza J.A."/>
            <person name="Ohm R."/>
            <person name="Olmedo M."/>
            <person name="Orejas M."/>
            <person name="Ortiz-Castellanos L."/>
            <person name="Pisabarro A.G."/>
            <person name="Rodriguez-Romero J."/>
            <person name="Ruiz-Herrera J."/>
            <person name="Ruiz-Vazquez R."/>
            <person name="Sanz C."/>
            <person name="Schackwitz W."/>
            <person name="Schmutz J."/>
            <person name="Shahriari M."/>
            <person name="Shelest E."/>
            <person name="Silva-Franco F."/>
            <person name="Soanes D."/>
            <person name="Syed K."/>
            <person name="Tagua V.G."/>
            <person name="Talbot N.J."/>
            <person name="Thon M."/>
            <person name="De vries R.P."/>
            <person name="Wiebenga A."/>
            <person name="Yadav J.S."/>
            <person name="Braun E.L."/>
            <person name="Baker S."/>
            <person name="Garre V."/>
            <person name="Horwitz B."/>
            <person name="Torres-Martinez S."/>
            <person name="Idnurm A."/>
            <person name="Herrera-Estrella A."/>
            <person name="Gabaldon T."/>
            <person name="Grigoriev I.V."/>
        </authorList>
    </citation>
    <scope>NUCLEOTIDE SEQUENCE [LARGE SCALE GENOMIC DNA]</scope>
    <source>
        <strain evidence="10">NRRL 1555(-)</strain>
    </source>
</reference>
<evidence type="ECO:0000256" key="3">
    <source>
        <dbReference type="PROSITE-ProRule" id="PRU00192"/>
    </source>
</evidence>
<proteinExistence type="predicted"/>
<dbReference type="CDD" id="cd00174">
    <property type="entry name" value="SH3"/>
    <property type="match status" value="1"/>
</dbReference>
<dbReference type="SUPFAM" id="SSF50729">
    <property type="entry name" value="PH domain-like"/>
    <property type="match status" value="1"/>
</dbReference>
<keyword evidence="10" id="KW-1185">Reference proteome</keyword>
<dbReference type="InterPro" id="IPR001452">
    <property type="entry name" value="SH3_domain"/>
</dbReference>
<dbReference type="RefSeq" id="XP_018284120.1">
    <property type="nucleotide sequence ID" value="XM_018439659.1"/>
</dbReference>
<keyword evidence="2" id="KW-0343">GTPase activation</keyword>
<dbReference type="GeneID" id="29000565"/>
<dbReference type="InterPro" id="IPR000198">
    <property type="entry name" value="RhoGAP_dom"/>
</dbReference>
<dbReference type="Gene3D" id="2.20.70.10">
    <property type="match status" value="1"/>
</dbReference>
<dbReference type="InterPro" id="IPR036028">
    <property type="entry name" value="SH3-like_dom_sf"/>
</dbReference>
<dbReference type="InterPro" id="IPR036020">
    <property type="entry name" value="WW_dom_sf"/>
</dbReference>
<dbReference type="CDD" id="cd00159">
    <property type="entry name" value="RhoGAP"/>
    <property type="match status" value="1"/>
</dbReference>
<evidence type="ECO:0000259" key="7">
    <source>
        <dbReference type="PROSITE" id="PS50020"/>
    </source>
</evidence>
<dbReference type="SUPFAM" id="SSF51045">
    <property type="entry name" value="WW domain"/>
    <property type="match status" value="1"/>
</dbReference>
<dbReference type="PROSITE" id="PS50003">
    <property type="entry name" value="PH_DOMAIN"/>
    <property type="match status" value="1"/>
</dbReference>
<dbReference type="SMART" id="SM00326">
    <property type="entry name" value="SH3"/>
    <property type="match status" value="1"/>
</dbReference>
<dbReference type="GO" id="GO:0007165">
    <property type="term" value="P:signal transduction"/>
    <property type="evidence" value="ECO:0007669"/>
    <property type="project" value="InterPro"/>
</dbReference>
<evidence type="ECO:0000259" key="6">
    <source>
        <dbReference type="PROSITE" id="PS50003"/>
    </source>
</evidence>
<dbReference type="SMART" id="SM00324">
    <property type="entry name" value="RhoGAP"/>
    <property type="match status" value="1"/>
</dbReference>
<dbReference type="PANTHER" id="PTHR23176">
    <property type="entry name" value="RHO/RAC/CDC GTPASE-ACTIVATING PROTEIN"/>
    <property type="match status" value="1"/>
</dbReference>
<dbReference type="Pfam" id="PF00397">
    <property type="entry name" value="WW"/>
    <property type="match status" value="1"/>
</dbReference>
<dbReference type="InterPro" id="IPR050729">
    <property type="entry name" value="Rho-GAP"/>
</dbReference>
<dbReference type="InterPro" id="IPR008936">
    <property type="entry name" value="Rho_GTPase_activation_prot"/>
</dbReference>
<organism evidence="9 10">
    <name type="scientific">Phycomyces blakesleeanus (strain ATCC 8743b / DSM 1359 / FGSC 10004 / NBRC 33097 / NRRL 1555)</name>
    <dbReference type="NCBI Taxonomy" id="763407"/>
    <lineage>
        <taxon>Eukaryota</taxon>
        <taxon>Fungi</taxon>
        <taxon>Fungi incertae sedis</taxon>
        <taxon>Mucoromycota</taxon>
        <taxon>Mucoromycotina</taxon>
        <taxon>Mucoromycetes</taxon>
        <taxon>Mucorales</taxon>
        <taxon>Phycomycetaceae</taxon>
        <taxon>Phycomyces</taxon>
    </lineage>
</organism>
<dbReference type="GO" id="GO:0005096">
    <property type="term" value="F:GTPase activator activity"/>
    <property type="evidence" value="ECO:0007669"/>
    <property type="project" value="UniProtKB-KW"/>
</dbReference>
<dbReference type="GO" id="GO:0005737">
    <property type="term" value="C:cytoplasm"/>
    <property type="evidence" value="ECO:0007669"/>
    <property type="project" value="TreeGrafter"/>
</dbReference>
<dbReference type="VEuPathDB" id="FungiDB:PHYBLDRAFT_189420"/>
<dbReference type="Pfam" id="PF00018">
    <property type="entry name" value="SH3_1"/>
    <property type="match status" value="1"/>
</dbReference>
<sequence length="699" mass="80573">MVQYLIAVWDYTAEGEFELSFKQGERIKLLEKHNDDWWEGELNDEIGFFPANRIRLETDQDVKQNSGLVKDQPLREISHEQQTSRGDVSLPRVVKSVHESKITHLSPDYSLTGQRPQSFPFTNLGISSQPFEKATHSLDTPPALEYRSRESSNKGRGISFHGSASFDQEPLIISTSDVAPSKEQVQQTSYNSDTLPEGWEHAYDNEGTIYYFNEHTGESRWERPVNVQSSSGSRAFVPEKEENALASKLDNMLLSPTTGDDFGMVTNFQKLKPSELKQLELDQLHSEWIRHQGFVQMKMRAEKEDGGKLSSWKMYYAVLSNGFLLLYKDSYSKGKKPAKPLVPVGGFDLDSCHIDPANKHDTRRKHVFTITTEKKVKIYIQASHEKEFSTWLDTIMRDLITRREGQKEESDIIRLLRMLTSDSNQLKVNRKMETGKAQTKYTETDEKDRRYRIKTDTDDHRARPKKIGHWFSKSGKEDEKLEAQHVVGQTESPAGNTVFGGFLHLDDNGEIPRILRQCIKEVEERGLDSVGIYRISGPASTIQKYRAQFNRNEEVHLEEEHDINVVTGLLKLYFRELRNPLLTYEYYDWFIDAARIPDYDERMFRIKSIIHVLPKSNYVVMESLMRHLNLVSLHSEANKMETSTLALIFSVGLLRTAAEDLSSIMQTDLQSKIIEAVIQQVDWFFDADEQEEDLVQVEP</sequence>
<dbReference type="SUPFAM" id="SSF48350">
    <property type="entry name" value="GTPase activation domain, GAP"/>
    <property type="match status" value="1"/>
</dbReference>